<evidence type="ECO:0000313" key="1">
    <source>
        <dbReference type="EMBL" id="GGF80593.1"/>
    </source>
</evidence>
<organism evidence="1 2">
    <name type="scientific">Hymenobacter qilianensis</name>
    <dbReference type="NCBI Taxonomy" id="1385715"/>
    <lineage>
        <taxon>Bacteria</taxon>
        <taxon>Pseudomonadati</taxon>
        <taxon>Bacteroidota</taxon>
        <taxon>Cytophagia</taxon>
        <taxon>Cytophagales</taxon>
        <taxon>Hymenobacteraceae</taxon>
        <taxon>Hymenobacter</taxon>
    </lineage>
</organism>
<dbReference type="EMBL" id="BMFN01000006">
    <property type="protein sequence ID" value="GGF80593.1"/>
    <property type="molecule type" value="Genomic_DNA"/>
</dbReference>
<evidence type="ECO:0000313" key="2">
    <source>
        <dbReference type="Proteomes" id="UP000605392"/>
    </source>
</evidence>
<protein>
    <submittedName>
        <fullName evidence="1">Uncharacterized protein</fullName>
    </submittedName>
</protein>
<proteinExistence type="predicted"/>
<accession>A0ACB5PX19</accession>
<dbReference type="Proteomes" id="UP000605392">
    <property type="component" value="Unassembled WGS sequence"/>
</dbReference>
<comment type="caution">
    <text evidence="1">The sequence shown here is derived from an EMBL/GenBank/DDBJ whole genome shotgun (WGS) entry which is preliminary data.</text>
</comment>
<reference evidence="1 2" key="1">
    <citation type="journal article" date="2019" name="Int. J. Syst. Evol. Microbiol.">
        <title>The Global Catalogue of Microorganisms (GCM) 10K type strain sequencing project: providing services to taxonomists for standard genome sequencing and annotation.</title>
        <authorList>
            <consortium name="The Broad Institute Genomics Platform"/>
            <consortium name="The Broad Institute Genome Sequencing Center for Infectious Disease"/>
            <person name="Wu L."/>
            <person name="Ma J."/>
        </authorList>
    </citation>
    <scope>NUCLEOTIDE SEQUENCE [LARGE SCALE GENOMIC DNA]</scope>
    <source>
        <strain evidence="1 2">CGMCC 1.12720</strain>
    </source>
</reference>
<name>A0ACB5PX19_9BACT</name>
<sequence length="244" mass="26256">MFKMITWSQFFGTMAVLLVVYYAYVALVYYRAEVLDLFTGQKDKAAGAQALPTPPASLLNRGPLLPKAAVVLPTPADLAPANEEAPPATEAVTDEPGEELGEETVVKVSALAPDQAEDEAQQEINEATDEEPQQNQGNDYGNKENSIIRNSINLAEAESDDLAPPLPVGVQGTVEVFEENFTVSVSQLNNVFERAAAGEVTQQQLTKEVPALAGTQVLEAFYQRSKKSAQQLTAATYIEVAEPA</sequence>
<keyword evidence="2" id="KW-1185">Reference proteome</keyword>
<gene>
    <name evidence="1" type="ORF">GCM10011375_39580</name>
</gene>